<dbReference type="AlphaFoldDB" id="A0A100XAX9"/>
<dbReference type="PROSITE" id="PS51257">
    <property type="entry name" value="PROKAR_LIPOPROTEIN"/>
    <property type="match status" value="1"/>
</dbReference>
<protein>
    <submittedName>
        <fullName evidence="3">Protein LppI</fullName>
    </submittedName>
</protein>
<dbReference type="RefSeq" id="WP_003923757.1">
    <property type="nucleotide sequence ID" value="NZ_BCTB01000002.1"/>
</dbReference>
<gene>
    <name evidence="3" type="ORF">RMCT_0192</name>
</gene>
<feature type="region of interest" description="Disordered" evidence="1">
    <location>
        <begin position="26"/>
        <end position="60"/>
    </location>
</feature>
<dbReference type="EMBL" id="BCTB01000002">
    <property type="protein sequence ID" value="GAT13220.1"/>
    <property type="molecule type" value="Genomic_DNA"/>
</dbReference>
<organism evidence="3 4">
    <name type="scientific">Mycolicibacterium thermoresistibile</name>
    <name type="common">Mycobacterium thermoresistibile</name>
    <dbReference type="NCBI Taxonomy" id="1797"/>
    <lineage>
        <taxon>Bacteria</taxon>
        <taxon>Bacillati</taxon>
        <taxon>Actinomycetota</taxon>
        <taxon>Actinomycetes</taxon>
        <taxon>Mycobacteriales</taxon>
        <taxon>Mycobacteriaceae</taxon>
        <taxon>Mycolicibacterium</taxon>
    </lineage>
</organism>
<accession>A0A100XAX9</accession>
<keyword evidence="2" id="KW-0732">Signal</keyword>
<dbReference type="STRING" id="1797.RMCT_0192"/>
<evidence type="ECO:0000256" key="2">
    <source>
        <dbReference type="SAM" id="SignalP"/>
    </source>
</evidence>
<feature type="compositionally biased region" description="Low complexity" evidence="1">
    <location>
        <begin position="28"/>
        <end position="60"/>
    </location>
</feature>
<evidence type="ECO:0000313" key="4">
    <source>
        <dbReference type="Proteomes" id="UP000069654"/>
    </source>
</evidence>
<sequence length="229" mass="23564">MRIALLLAASALVAACSQGQTADVEQRLPTLTAPPTTRTTTGTPTTTTTSTTPTAAPRAGATINEVVAWIEAAEPVDAAGFGAATRDGETTELDGDVAFVNPSGTVNCMTAARFDGALACLVELADPPRRPTPGEGQWQGGWVDFPGTTVQIGSAHADPGRFAAGTGAELPHGRSVAFGDYRCRSDASGVFCVNYAHRSAVKFSDTGIEAYGCLKEVPAPEDVGVKYSC</sequence>
<reference evidence="4" key="2">
    <citation type="submission" date="2016-02" db="EMBL/GenBank/DDBJ databases">
        <title>Draft genome sequence of five rapidly growing Mycobacterium species.</title>
        <authorList>
            <person name="Katahira K."/>
            <person name="Gotou Y."/>
            <person name="Iida K."/>
            <person name="Ogura Y."/>
            <person name="Hayashi T."/>
        </authorList>
    </citation>
    <scope>NUCLEOTIDE SEQUENCE [LARGE SCALE GENOMIC DNA]</scope>
    <source>
        <strain evidence="4">JCM6362</strain>
    </source>
</reference>
<dbReference type="OMA" id="CVNYAHR"/>
<dbReference type="OrthoDB" id="4539803at2"/>
<evidence type="ECO:0000313" key="3">
    <source>
        <dbReference type="EMBL" id="GAT13220.1"/>
    </source>
</evidence>
<name>A0A100XAX9_MYCTH</name>
<reference evidence="3 4" key="1">
    <citation type="journal article" date="2016" name="Genome Announc.">
        <title>Draft Genome Sequences of Five Rapidly Growing Mycobacterium Species, M. thermoresistibile, M. fortuitum subsp. acetamidolyticum, M. canariasense, M. brisbanense, and M. novocastrense.</title>
        <authorList>
            <person name="Katahira K."/>
            <person name="Ogura Y."/>
            <person name="Gotoh Y."/>
            <person name="Hayashi T."/>
        </authorList>
    </citation>
    <scope>NUCLEOTIDE SEQUENCE [LARGE SCALE GENOMIC DNA]</scope>
    <source>
        <strain evidence="3 4">JCM6362</strain>
    </source>
</reference>
<dbReference type="Proteomes" id="UP000069654">
    <property type="component" value="Unassembled WGS sequence"/>
</dbReference>
<feature type="signal peptide" evidence="2">
    <location>
        <begin position="1"/>
        <end position="22"/>
    </location>
</feature>
<evidence type="ECO:0000256" key="1">
    <source>
        <dbReference type="SAM" id="MobiDB-lite"/>
    </source>
</evidence>
<feature type="chain" id="PRO_5038990294" evidence="2">
    <location>
        <begin position="23"/>
        <end position="229"/>
    </location>
</feature>
<proteinExistence type="predicted"/>
<comment type="caution">
    <text evidence="3">The sequence shown here is derived from an EMBL/GenBank/DDBJ whole genome shotgun (WGS) entry which is preliminary data.</text>
</comment>